<dbReference type="GO" id="GO:0005524">
    <property type="term" value="F:ATP binding"/>
    <property type="evidence" value="ECO:0007669"/>
    <property type="project" value="UniProtKB-KW"/>
</dbReference>
<dbReference type="Gene3D" id="1.10.8.430">
    <property type="entry name" value="Helical domain of apoptotic protease-activating factors"/>
    <property type="match status" value="1"/>
</dbReference>
<evidence type="ECO:0000259" key="10">
    <source>
        <dbReference type="Pfam" id="PF23559"/>
    </source>
</evidence>
<dbReference type="Pfam" id="PF23559">
    <property type="entry name" value="WHD_DRP"/>
    <property type="match status" value="1"/>
</dbReference>
<keyword evidence="3" id="KW-0677">Repeat</keyword>
<gene>
    <name evidence="12" type="ORF">LUZ62_087569</name>
</gene>
<keyword evidence="7" id="KW-0732">Signal</keyword>
<reference evidence="12" key="1">
    <citation type="submission" date="2022-08" db="EMBL/GenBank/DDBJ databases">
        <authorList>
            <person name="Marques A."/>
        </authorList>
    </citation>
    <scope>NUCLEOTIDE SEQUENCE</scope>
    <source>
        <strain evidence="12">RhyPub2mFocal</strain>
        <tissue evidence="12">Leaves</tissue>
    </source>
</reference>
<sequence>MAEAVVILAFVGKAVASSVITNLVNRAFTKFDELRKSEGMKATKEKLDQNLPRIAAVLLAVDRGQIMDRNGALDKWLWQLRDAVEEAEDAIDQLDYYQLKEKVKYQADPHNACTTSIKKKMTKLIKKHVPCIGNDSLGRLKKAVEGLNNAAAGVGPFLQLVNTLGNSSGGMNQTCADTGAMLTEVKVFGRDMEKDLILKWLSNPDGPEVSAFSIVGMGGLGKTTLARLIYNEIAEKKVLEFSLVVWVSVSDIFGTPDAKVIIRMILQDITQLSYDLNNLNTLQTSLKKKVETEKFLIIFDDVWQDGPETENQWKQIMAPLKFGQKGSKILLTTRMEVVANMMAKVMEGTGQKNNHLLLGGLEEHEFLKLFNKHVFGTENPTEHRNCQRLAKQVVKKLWGSPLAVRVMENLLNNHTDIQHWDQITKQDISNIQIDQNEIMASLKKSYHHLREEEQLCFRYCSLFPQNHKFKRDELIKMWIGSGLIQQSDSTQTLEELGAGYFDTLVRKSFFHASADSEDCYLMHDFMHEMAAFVSSGECLRTKTVSSERIPGTIRHICIVIQSLIAIKEILHLRHLQSLFIEFEGEKPELADVKEFEKSLKKLKTLRLLRLTGDNLFELPKVVGDFIHLRYISVRQTSEKELSWLPKSISSLYHLKIMGFLAVSVNGVTKDKLYGIGNLISLQYLDVPSSVMEMIPRIGKLTSLQKLELFNSQEQGRNISELGSLNSISELQINSLEKLNDSEEANKAKIKEKERLRVLSLNWSSECSNSKMTLENLEPHNSIQKLHISGYRDVSFPKWISNSIPNLTSLELRDCARCNTLPPLGKLLSLKYLFLSNFHELELIPAAFYGRIPGGGDAFPSLKELRINSMNILRKWEDIEGRRKFPRLEKLLIEGCPQLTTLPTLPVSISNLEIKNSGLQTLPMGIESLKKLRLVGCQMLLFNQTQHNGLPSSLKELIIQGFCDDTSLASSLRNLVSLTRLELASCSNITSLPQEDVFFKLVSLCEISIQKCKYLSSLGGLGALTSLKVLSLSGCSNLVTIPLPQSPSDPDSEEPNLEIQQLHIDHISLLLQKPLKSVCQVKKLHILDNHQPESLPKQWLEDCTSLEEIEIGNAGALKGLPSNFDELLPGLKKLVMHQANLLESLPNLPPSLSDLVITGCNETFKQKYKKDTGSNWYELADVTTVIIF</sequence>
<feature type="signal peptide" evidence="7">
    <location>
        <begin position="1"/>
        <end position="16"/>
    </location>
</feature>
<dbReference type="Gene3D" id="3.80.10.10">
    <property type="entry name" value="Ribonuclease Inhibitor"/>
    <property type="match status" value="3"/>
</dbReference>
<evidence type="ECO:0000256" key="7">
    <source>
        <dbReference type="SAM" id="SignalP"/>
    </source>
</evidence>
<keyword evidence="4" id="KW-0547">Nucleotide-binding</keyword>
<evidence type="ECO:0000259" key="8">
    <source>
        <dbReference type="Pfam" id="PF00931"/>
    </source>
</evidence>
<dbReference type="InterPro" id="IPR027417">
    <property type="entry name" value="P-loop_NTPase"/>
</dbReference>
<dbReference type="GO" id="GO:0006952">
    <property type="term" value="P:defense response"/>
    <property type="evidence" value="ECO:0007669"/>
    <property type="project" value="UniProtKB-KW"/>
</dbReference>
<dbReference type="Gene3D" id="3.40.50.300">
    <property type="entry name" value="P-loop containing nucleotide triphosphate hydrolases"/>
    <property type="match status" value="1"/>
</dbReference>
<dbReference type="InterPro" id="IPR032675">
    <property type="entry name" value="LRR_dom_sf"/>
</dbReference>
<evidence type="ECO:0000313" key="13">
    <source>
        <dbReference type="Proteomes" id="UP001140206"/>
    </source>
</evidence>
<evidence type="ECO:0000256" key="2">
    <source>
        <dbReference type="ARBA" id="ARBA00022614"/>
    </source>
</evidence>
<dbReference type="Pfam" id="PF25019">
    <property type="entry name" value="LRR_R13L1-DRL21"/>
    <property type="match status" value="1"/>
</dbReference>
<dbReference type="Proteomes" id="UP001140206">
    <property type="component" value="Chromosome 5"/>
</dbReference>
<evidence type="ECO:0000256" key="6">
    <source>
        <dbReference type="ARBA" id="ARBA00022840"/>
    </source>
</evidence>
<dbReference type="SUPFAM" id="SSF52540">
    <property type="entry name" value="P-loop containing nucleoside triphosphate hydrolases"/>
    <property type="match status" value="1"/>
</dbReference>
<evidence type="ECO:0000259" key="11">
    <source>
        <dbReference type="Pfam" id="PF25019"/>
    </source>
</evidence>
<dbReference type="InterPro" id="IPR056789">
    <property type="entry name" value="LRR_R13L1-DRL21"/>
</dbReference>
<feature type="chain" id="PRO_5043384114" evidence="7">
    <location>
        <begin position="17"/>
        <end position="1187"/>
    </location>
</feature>
<dbReference type="PANTHER" id="PTHR36766:SF30">
    <property type="entry name" value="TIR-NBS TYPE DISEASE RESISTANCE PROTEIN-RELATED"/>
    <property type="match status" value="1"/>
</dbReference>
<dbReference type="InterPro" id="IPR042197">
    <property type="entry name" value="Apaf_helical"/>
</dbReference>
<dbReference type="GO" id="GO:0051707">
    <property type="term" value="P:response to other organism"/>
    <property type="evidence" value="ECO:0007669"/>
    <property type="project" value="UniProtKB-ARBA"/>
</dbReference>
<evidence type="ECO:0000256" key="4">
    <source>
        <dbReference type="ARBA" id="ARBA00022741"/>
    </source>
</evidence>
<keyword evidence="13" id="KW-1185">Reference proteome</keyword>
<dbReference type="InterPro" id="IPR041118">
    <property type="entry name" value="Rx_N"/>
</dbReference>
<dbReference type="CDD" id="cd00009">
    <property type="entry name" value="AAA"/>
    <property type="match status" value="1"/>
</dbReference>
<feature type="domain" description="R13L1/DRL21-like LRR repeat region" evidence="11">
    <location>
        <begin position="718"/>
        <end position="836"/>
    </location>
</feature>
<feature type="domain" description="Disease resistance N-terminal" evidence="9">
    <location>
        <begin position="17"/>
        <end position="104"/>
    </location>
</feature>
<feature type="domain" description="Disease resistance protein winged helix" evidence="10">
    <location>
        <begin position="462"/>
        <end position="530"/>
    </location>
</feature>
<keyword evidence="2" id="KW-0433">Leucine-rich repeat</keyword>
<dbReference type="EMBL" id="JAMFTS010000005">
    <property type="protein sequence ID" value="KAJ4753164.1"/>
    <property type="molecule type" value="Genomic_DNA"/>
</dbReference>
<dbReference type="PANTHER" id="PTHR36766">
    <property type="entry name" value="PLANT BROAD-SPECTRUM MILDEW RESISTANCE PROTEIN RPW8"/>
    <property type="match status" value="1"/>
</dbReference>
<dbReference type="Pfam" id="PF18052">
    <property type="entry name" value="Rx_N"/>
    <property type="match status" value="1"/>
</dbReference>
<dbReference type="GO" id="GO:0043531">
    <property type="term" value="F:ADP binding"/>
    <property type="evidence" value="ECO:0007669"/>
    <property type="project" value="InterPro"/>
</dbReference>
<comment type="similarity">
    <text evidence="1">Belongs to the disease resistance NB-LRR family.</text>
</comment>
<dbReference type="Gene3D" id="1.20.5.4130">
    <property type="match status" value="1"/>
</dbReference>
<dbReference type="SUPFAM" id="SSF52058">
    <property type="entry name" value="L domain-like"/>
    <property type="match status" value="2"/>
</dbReference>
<dbReference type="Gene3D" id="1.10.10.10">
    <property type="entry name" value="Winged helix-like DNA-binding domain superfamily/Winged helix DNA-binding domain"/>
    <property type="match status" value="1"/>
</dbReference>
<evidence type="ECO:0000259" key="9">
    <source>
        <dbReference type="Pfam" id="PF18052"/>
    </source>
</evidence>
<organism evidence="12 13">
    <name type="scientific">Rhynchospora pubera</name>
    <dbReference type="NCBI Taxonomy" id="906938"/>
    <lineage>
        <taxon>Eukaryota</taxon>
        <taxon>Viridiplantae</taxon>
        <taxon>Streptophyta</taxon>
        <taxon>Embryophyta</taxon>
        <taxon>Tracheophyta</taxon>
        <taxon>Spermatophyta</taxon>
        <taxon>Magnoliopsida</taxon>
        <taxon>Liliopsida</taxon>
        <taxon>Poales</taxon>
        <taxon>Cyperaceae</taxon>
        <taxon>Cyperoideae</taxon>
        <taxon>Rhynchosporeae</taxon>
        <taxon>Rhynchospora</taxon>
    </lineage>
</organism>
<evidence type="ECO:0000256" key="3">
    <source>
        <dbReference type="ARBA" id="ARBA00022737"/>
    </source>
</evidence>
<dbReference type="AlphaFoldDB" id="A0AAV8CBH6"/>
<evidence type="ECO:0000256" key="1">
    <source>
        <dbReference type="ARBA" id="ARBA00008894"/>
    </source>
</evidence>
<keyword evidence="6" id="KW-0067">ATP-binding</keyword>
<feature type="domain" description="NB-ARC" evidence="8">
    <location>
        <begin position="193"/>
        <end position="375"/>
    </location>
</feature>
<protein>
    <submittedName>
        <fullName evidence="12">Disease resistance protein RGA2</fullName>
    </submittedName>
</protein>
<dbReference type="InterPro" id="IPR002182">
    <property type="entry name" value="NB-ARC"/>
</dbReference>
<proteinExistence type="inferred from homology"/>
<dbReference type="InterPro" id="IPR058922">
    <property type="entry name" value="WHD_DRP"/>
</dbReference>
<comment type="caution">
    <text evidence="12">The sequence shown here is derived from an EMBL/GenBank/DDBJ whole genome shotgun (WGS) entry which is preliminary data.</text>
</comment>
<keyword evidence="5" id="KW-0611">Plant defense</keyword>
<dbReference type="PRINTS" id="PR00364">
    <property type="entry name" value="DISEASERSIST"/>
</dbReference>
<dbReference type="InterPro" id="IPR036388">
    <property type="entry name" value="WH-like_DNA-bd_sf"/>
</dbReference>
<evidence type="ECO:0000256" key="5">
    <source>
        <dbReference type="ARBA" id="ARBA00022821"/>
    </source>
</evidence>
<dbReference type="Pfam" id="PF00931">
    <property type="entry name" value="NB-ARC"/>
    <property type="match status" value="1"/>
</dbReference>
<name>A0AAV8CBH6_9POAL</name>
<accession>A0AAV8CBH6</accession>
<evidence type="ECO:0000313" key="12">
    <source>
        <dbReference type="EMBL" id="KAJ4753164.1"/>
    </source>
</evidence>